<evidence type="ECO:0000259" key="1">
    <source>
        <dbReference type="Pfam" id="PF13456"/>
    </source>
</evidence>
<dbReference type="PANTHER" id="PTHR47074:SF48">
    <property type="entry name" value="POLYNUCLEOTIDYL TRANSFERASE, RIBONUCLEASE H-LIKE SUPERFAMILY PROTEIN"/>
    <property type="match status" value="1"/>
</dbReference>
<dbReference type="PANTHER" id="PTHR47074">
    <property type="entry name" value="BNAC02G40300D PROTEIN"/>
    <property type="match status" value="1"/>
</dbReference>
<sequence>MWSLKLPAKIKIFSWRAGVNGLPVLTNMVAKGSHLGGLSPKADYSEGLGSSLVELFQSKCGWRFIHRWLWDFWCWGDHSQWAGRVVAALCKALPLHYPTDWTKLFAMEQGVLLAQEMTLPNVIFEFDAISVIQAVSQDLNGGAMGHLIQGIQLAKSSFSCCSFHHVKRDYNMATHELAQFAKM</sequence>
<accession>A0A7N2MA41</accession>
<evidence type="ECO:0000313" key="3">
    <source>
        <dbReference type="Proteomes" id="UP000594261"/>
    </source>
</evidence>
<dbReference type="Gene3D" id="3.30.420.10">
    <property type="entry name" value="Ribonuclease H-like superfamily/Ribonuclease H"/>
    <property type="match status" value="1"/>
</dbReference>
<dbReference type="InterPro" id="IPR036397">
    <property type="entry name" value="RNaseH_sf"/>
</dbReference>
<protein>
    <recommendedName>
        <fullName evidence="1">RNase H type-1 domain-containing protein</fullName>
    </recommendedName>
</protein>
<dbReference type="InParanoid" id="A0A7N2MA41"/>
<dbReference type="GO" id="GO:0004523">
    <property type="term" value="F:RNA-DNA hybrid ribonuclease activity"/>
    <property type="evidence" value="ECO:0007669"/>
    <property type="project" value="InterPro"/>
</dbReference>
<proteinExistence type="predicted"/>
<dbReference type="EMBL" id="LRBV02000008">
    <property type="status" value="NOT_ANNOTATED_CDS"/>
    <property type="molecule type" value="Genomic_DNA"/>
</dbReference>
<dbReference type="Pfam" id="PF13456">
    <property type="entry name" value="RVT_3"/>
    <property type="match status" value="1"/>
</dbReference>
<feature type="domain" description="RNase H type-1" evidence="1">
    <location>
        <begin position="81"/>
        <end position="181"/>
    </location>
</feature>
<reference evidence="2" key="2">
    <citation type="submission" date="2021-01" db="UniProtKB">
        <authorList>
            <consortium name="EnsemblPlants"/>
        </authorList>
    </citation>
    <scope>IDENTIFICATION</scope>
</reference>
<keyword evidence="3" id="KW-1185">Reference proteome</keyword>
<organism evidence="2 3">
    <name type="scientific">Quercus lobata</name>
    <name type="common">Valley oak</name>
    <dbReference type="NCBI Taxonomy" id="97700"/>
    <lineage>
        <taxon>Eukaryota</taxon>
        <taxon>Viridiplantae</taxon>
        <taxon>Streptophyta</taxon>
        <taxon>Embryophyta</taxon>
        <taxon>Tracheophyta</taxon>
        <taxon>Spermatophyta</taxon>
        <taxon>Magnoliopsida</taxon>
        <taxon>eudicotyledons</taxon>
        <taxon>Gunneridae</taxon>
        <taxon>Pentapetalae</taxon>
        <taxon>rosids</taxon>
        <taxon>fabids</taxon>
        <taxon>Fagales</taxon>
        <taxon>Fagaceae</taxon>
        <taxon>Quercus</taxon>
    </lineage>
</organism>
<evidence type="ECO:0000313" key="2">
    <source>
        <dbReference type="EnsemblPlants" id="QL08p026536:mrna"/>
    </source>
</evidence>
<dbReference type="GO" id="GO:0003676">
    <property type="term" value="F:nucleic acid binding"/>
    <property type="evidence" value="ECO:0007669"/>
    <property type="project" value="InterPro"/>
</dbReference>
<dbReference type="Gramene" id="QL08p026536:mrna">
    <property type="protein sequence ID" value="QL08p026536:mrna"/>
    <property type="gene ID" value="QL08p026536"/>
</dbReference>
<reference evidence="2 3" key="1">
    <citation type="journal article" date="2016" name="G3 (Bethesda)">
        <title>First Draft Assembly and Annotation of the Genome of a California Endemic Oak Quercus lobata Nee (Fagaceae).</title>
        <authorList>
            <person name="Sork V.L."/>
            <person name="Fitz-Gibbon S.T."/>
            <person name="Puiu D."/>
            <person name="Crepeau M."/>
            <person name="Gugger P.F."/>
            <person name="Sherman R."/>
            <person name="Stevens K."/>
            <person name="Langley C.H."/>
            <person name="Pellegrini M."/>
            <person name="Salzberg S.L."/>
        </authorList>
    </citation>
    <scope>NUCLEOTIDE SEQUENCE [LARGE SCALE GENOMIC DNA]</scope>
    <source>
        <strain evidence="2 3">cv. SW786</strain>
    </source>
</reference>
<name>A0A7N2MA41_QUELO</name>
<dbReference type="EnsemblPlants" id="QL08p026536:mrna">
    <property type="protein sequence ID" value="QL08p026536:mrna"/>
    <property type="gene ID" value="QL08p026536"/>
</dbReference>
<dbReference type="InterPro" id="IPR052929">
    <property type="entry name" value="RNase_H-like_EbsB-rel"/>
</dbReference>
<dbReference type="AlphaFoldDB" id="A0A7N2MA41"/>
<dbReference type="InterPro" id="IPR002156">
    <property type="entry name" value="RNaseH_domain"/>
</dbReference>
<dbReference type="Proteomes" id="UP000594261">
    <property type="component" value="Chromosome 8"/>
</dbReference>